<sequence length="592" mass="70833">MSMDLTLFFGKKALNMLLPNILTSNVDKEKQAIKKAKEANQLERFNKKYPLSWMQWTKLTLGTIFPCIPLEKTQVVKMESNGKMELSEIELIHLNDYRVRKWDEMARANEISDQDLAYRVLCTPFRLLLRLFCIGCPQCDCSHFTPTECHVWHLILLYGVYSYYKAKNNFRALEPEGLSMFDRFFAMIDIWRPKQGETENPWKEKFETLLNQSRKKYKYDTGSPVIIGLRFVFREIFIYNWYWFLLEFFIIIILVPLFVMKVKRFGVFKPKKRKKNNNFNRIDTDKEQSYDDDKLVDKKKSLNKNNKFIYVNKQNRRHHRTSTNEPFKLVSLSYFQRKKHEFFGENLVILQWNQKRIRDQKKYWKPLVGFERWKHFYNQRFDEGTVPLRYLYAFSFAYSLGYVIVPKMVFLFTGPFGTAALQMICAILEKVFSIFELAGWYGLYILNYIIMYFFKAFGITIGLIGMKSTNDTTGLTSKSETKPTDPWYEMIDEQHNKWTVHVIPYTGPSYIISPIVWRLDSKWLIIILEFISITAITAIIYGYRHEMMLKRKRDKINKVSNSKIIQMKTKPHIKTRQTRRKNSLQQKLRKYL</sequence>
<evidence type="ECO:0000256" key="1">
    <source>
        <dbReference type="SAM" id="MobiDB-lite"/>
    </source>
</evidence>
<gene>
    <name evidence="3" type="ORF">RDWZM_007276</name>
</gene>
<evidence type="ECO:0000313" key="3">
    <source>
        <dbReference type="EMBL" id="KAJ6216119.1"/>
    </source>
</evidence>
<protein>
    <submittedName>
        <fullName evidence="3">Uncharacterized protein</fullName>
    </submittedName>
</protein>
<feature type="transmembrane region" description="Helical" evidence="2">
    <location>
        <begin position="241"/>
        <end position="262"/>
    </location>
</feature>
<organism evidence="3 4">
    <name type="scientific">Blomia tropicalis</name>
    <name type="common">Mite</name>
    <dbReference type="NCBI Taxonomy" id="40697"/>
    <lineage>
        <taxon>Eukaryota</taxon>
        <taxon>Metazoa</taxon>
        <taxon>Ecdysozoa</taxon>
        <taxon>Arthropoda</taxon>
        <taxon>Chelicerata</taxon>
        <taxon>Arachnida</taxon>
        <taxon>Acari</taxon>
        <taxon>Acariformes</taxon>
        <taxon>Sarcoptiformes</taxon>
        <taxon>Astigmata</taxon>
        <taxon>Glycyphagoidea</taxon>
        <taxon>Echimyopodidae</taxon>
        <taxon>Blomia</taxon>
    </lineage>
</organism>
<proteinExistence type="predicted"/>
<feature type="transmembrane region" description="Helical" evidence="2">
    <location>
        <begin position="445"/>
        <end position="466"/>
    </location>
</feature>
<name>A0A9Q0LZ55_BLOTA</name>
<evidence type="ECO:0000313" key="4">
    <source>
        <dbReference type="Proteomes" id="UP001142055"/>
    </source>
</evidence>
<keyword evidence="2" id="KW-0812">Transmembrane</keyword>
<reference evidence="3" key="1">
    <citation type="submission" date="2022-12" db="EMBL/GenBank/DDBJ databases">
        <title>Genome assemblies of Blomia tropicalis.</title>
        <authorList>
            <person name="Cui Y."/>
        </authorList>
    </citation>
    <scope>NUCLEOTIDE SEQUENCE</scope>
    <source>
        <tissue evidence="3">Adult mites</tissue>
    </source>
</reference>
<evidence type="ECO:0000256" key="2">
    <source>
        <dbReference type="SAM" id="Phobius"/>
    </source>
</evidence>
<keyword evidence="2" id="KW-0472">Membrane</keyword>
<comment type="caution">
    <text evidence="3">The sequence shown here is derived from an EMBL/GenBank/DDBJ whole genome shotgun (WGS) entry which is preliminary data.</text>
</comment>
<keyword evidence="2" id="KW-1133">Transmembrane helix</keyword>
<feature type="transmembrane region" description="Helical" evidence="2">
    <location>
        <begin position="390"/>
        <end position="413"/>
    </location>
</feature>
<feature type="transmembrane region" description="Helical" evidence="2">
    <location>
        <begin position="419"/>
        <end position="438"/>
    </location>
</feature>
<dbReference type="EMBL" id="JAPWDV010000003">
    <property type="protein sequence ID" value="KAJ6216119.1"/>
    <property type="molecule type" value="Genomic_DNA"/>
</dbReference>
<feature type="region of interest" description="Disordered" evidence="1">
    <location>
        <begin position="570"/>
        <end position="592"/>
    </location>
</feature>
<accession>A0A9Q0LZ55</accession>
<dbReference type="Proteomes" id="UP001142055">
    <property type="component" value="Chromosome 3"/>
</dbReference>
<keyword evidence="4" id="KW-1185">Reference proteome</keyword>
<feature type="transmembrane region" description="Helical" evidence="2">
    <location>
        <begin position="523"/>
        <end position="543"/>
    </location>
</feature>
<dbReference type="AlphaFoldDB" id="A0A9Q0LZ55"/>